<feature type="transmembrane region" description="Helical" evidence="11">
    <location>
        <begin position="239"/>
        <end position="258"/>
    </location>
</feature>
<dbReference type="GO" id="GO:0015184">
    <property type="term" value="F:L-cystine transmembrane transporter activity"/>
    <property type="evidence" value="ECO:0007669"/>
    <property type="project" value="TreeGrafter"/>
</dbReference>
<dbReference type="Pfam" id="PF04193">
    <property type="entry name" value="PQ-loop"/>
    <property type="match status" value="2"/>
</dbReference>
<dbReference type="Proteomes" id="UP000224634">
    <property type="component" value="Unassembled WGS sequence"/>
</dbReference>
<evidence type="ECO:0000313" key="13">
    <source>
        <dbReference type="Proteomes" id="UP000224634"/>
    </source>
</evidence>
<evidence type="ECO:0000256" key="8">
    <source>
        <dbReference type="ARBA" id="ARBA00023136"/>
    </source>
</evidence>
<evidence type="ECO:0000256" key="11">
    <source>
        <dbReference type="SAM" id="Phobius"/>
    </source>
</evidence>
<dbReference type="NCBIfam" id="TIGR00951">
    <property type="entry name" value="2A43"/>
    <property type="match status" value="1"/>
</dbReference>
<dbReference type="FunFam" id="1.20.1280.290:FF:000016">
    <property type="entry name" value="Cystinosin homolog"/>
    <property type="match status" value="1"/>
</dbReference>
<keyword evidence="8 11" id="KW-0472">Membrane</keyword>
<dbReference type="InterPro" id="IPR006603">
    <property type="entry name" value="PQ-loop_rpt"/>
</dbReference>
<dbReference type="PANTHER" id="PTHR13131:SF5">
    <property type="entry name" value="CYSTINOSIN"/>
    <property type="match status" value="1"/>
</dbReference>
<feature type="transmembrane region" description="Helical" evidence="11">
    <location>
        <begin position="195"/>
        <end position="219"/>
    </location>
</feature>
<keyword evidence="5" id="KW-0677">Repeat</keyword>
<evidence type="ECO:0000256" key="10">
    <source>
        <dbReference type="ARBA" id="ARBA00048473"/>
    </source>
</evidence>
<comment type="catalytic activity">
    <reaction evidence="10">
        <text>L-cystine(out) + H(+)(out) = L-cystine(in) + H(+)(in)</text>
        <dbReference type="Rhea" id="RHEA:66172"/>
        <dbReference type="ChEBI" id="CHEBI:15378"/>
        <dbReference type="ChEBI" id="CHEBI:35491"/>
    </reaction>
    <physiologicalReaction direction="left-to-right" evidence="10">
        <dbReference type="Rhea" id="RHEA:66173"/>
    </physiologicalReaction>
</comment>
<keyword evidence="3" id="KW-0813">Transport</keyword>
<dbReference type="GO" id="GO:0005774">
    <property type="term" value="C:vacuolar membrane"/>
    <property type="evidence" value="ECO:0007669"/>
    <property type="project" value="TreeGrafter"/>
</dbReference>
<dbReference type="Gene3D" id="1.20.1280.290">
    <property type="match status" value="2"/>
</dbReference>
<keyword evidence="4 11" id="KW-0812">Transmembrane</keyword>
<feature type="transmembrane region" description="Helical" evidence="11">
    <location>
        <begin position="51"/>
        <end position="73"/>
    </location>
</feature>
<protein>
    <recommendedName>
        <fullName evidence="14">Cystinosin</fullName>
    </recommendedName>
</protein>
<feature type="transmembrane region" description="Helical" evidence="11">
    <location>
        <begin position="161"/>
        <end position="183"/>
    </location>
</feature>
<evidence type="ECO:0000313" key="12">
    <source>
        <dbReference type="EMBL" id="PGH23246.1"/>
    </source>
</evidence>
<feature type="transmembrane region" description="Helical" evidence="11">
    <location>
        <begin position="131"/>
        <end position="149"/>
    </location>
</feature>
<evidence type="ECO:0000256" key="5">
    <source>
        <dbReference type="ARBA" id="ARBA00022737"/>
    </source>
</evidence>
<sequence>MGSQGEIFVKALSRLLGWIYMLCWSASFYPQPILNWRRRSTQGLAIDFPTVNVLGFVCYAIYTSTFLYSPLIREQYAARHPISPEPTVRFNDLAFAAHAVVLSSLTYSQFWPQIWGFKVSKFQRVSKPVSGIFWGSIAAVVLVMLLVTSQTGEDWHDPLTWAWIDVIYAISYVKLVVTIVKYIPQAWVNYKRKSTVGWSIAQILLDFTGGILSILQLVLDSAYQDDWSGITGNPVKLGLGNVSIFFDLIFILQHYVLYPNDDVVVKADADVSTPLLG</sequence>
<comment type="similarity">
    <text evidence="2">Belongs to the cystinosin family.</text>
</comment>
<dbReference type="OrthoDB" id="75720at2759"/>
<gene>
    <name evidence="12" type="ORF">AJ80_02662</name>
</gene>
<comment type="caution">
    <text evidence="12">The sequence shown here is derived from an EMBL/GenBank/DDBJ whole genome shotgun (WGS) entry which is preliminary data.</text>
</comment>
<keyword evidence="7 11" id="KW-1133">Transmembrane helix</keyword>
<evidence type="ECO:0000256" key="7">
    <source>
        <dbReference type="ARBA" id="ARBA00022989"/>
    </source>
</evidence>
<dbReference type="EMBL" id="PDNA01000026">
    <property type="protein sequence ID" value="PGH23246.1"/>
    <property type="molecule type" value="Genomic_DNA"/>
</dbReference>
<evidence type="ECO:0000256" key="9">
    <source>
        <dbReference type="ARBA" id="ARBA00023228"/>
    </source>
</evidence>
<proteinExistence type="inferred from homology"/>
<evidence type="ECO:0000256" key="2">
    <source>
        <dbReference type="ARBA" id="ARBA00006855"/>
    </source>
</evidence>
<dbReference type="InterPro" id="IPR005282">
    <property type="entry name" value="LC_transporter"/>
</dbReference>
<dbReference type="STRING" id="1447883.A0A2B7YNL6"/>
<dbReference type="GO" id="GO:0015293">
    <property type="term" value="F:symporter activity"/>
    <property type="evidence" value="ECO:0007669"/>
    <property type="project" value="UniProtKB-KW"/>
</dbReference>
<evidence type="ECO:0000256" key="4">
    <source>
        <dbReference type="ARBA" id="ARBA00022692"/>
    </source>
</evidence>
<dbReference type="AlphaFoldDB" id="A0A2B7YNL6"/>
<evidence type="ECO:0000256" key="1">
    <source>
        <dbReference type="ARBA" id="ARBA00004155"/>
    </source>
</evidence>
<accession>A0A2B7YNL6</accession>
<dbReference type="SMART" id="SM00679">
    <property type="entry name" value="CTNS"/>
    <property type="match status" value="2"/>
</dbReference>
<keyword evidence="13" id="KW-1185">Reference proteome</keyword>
<evidence type="ECO:0000256" key="3">
    <source>
        <dbReference type="ARBA" id="ARBA00022448"/>
    </source>
</evidence>
<reference evidence="12 13" key="1">
    <citation type="submission" date="2017-10" db="EMBL/GenBank/DDBJ databases">
        <title>Comparative genomics in systemic dimorphic fungi from Ajellomycetaceae.</title>
        <authorList>
            <person name="Munoz J.F."/>
            <person name="Mcewen J.G."/>
            <person name="Clay O.K."/>
            <person name="Cuomo C.A."/>
        </authorList>
    </citation>
    <scope>NUCLEOTIDE SEQUENCE [LARGE SCALE GENOMIC DNA]</scope>
    <source>
        <strain evidence="12 13">UAMH7299</strain>
    </source>
</reference>
<dbReference type="GO" id="GO:0000324">
    <property type="term" value="C:fungal-type vacuole"/>
    <property type="evidence" value="ECO:0007669"/>
    <property type="project" value="TreeGrafter"/>
</dbReference>
<keyword evidence="6" id="KW-0769">Symport</keyword>
<feature type="transmembrane region" description="Helical" evidence="11">
    <location>
        <begin position="93"/>
        <end position="110"/>
    </location>
</feature>
<comment type="subcellular location">
    <subcellularLocation>
        <location evidence="1">Lysosome membrane</location>
        <topology evidence="1">Multi-pass membrane protein</topology>
    </subcellularLocation>
</comment>
<evidence type="ECO:0008006" key="14">
    <source>
        <dbReference type="Google" id="ProtNLM"/>
    </source>
</evidence>
<dbReference type="PANTHER" id="PTHR13131">
    <property type="entry name" value="CYSTINOSIN"/>
    <property type="match status" value="1"/>
</dbReference>
<organism evidence="12 13">
    <name type="scientific">Polytolypa hystricis (strain UAMH7299)</name>
    <dbReference type="NCBI Taxonomy" id="1447883"/>
    <lineage>
        <taxon>Eukaryota</taxon>
        <taxon>Fungi</taxon>
        <taxon>Dikarya</taxon>
        <taxon>Ascomycota</taxon>
        <taxon>Pezizomycotina</taxon>
        <taxon>Eurotiomycetes</taxon>
        <taxon>Eurotiomycetidae</taxon>
        <taxon>Onygenales</taxon>
        <taxon>Onygenales incertae sedis</taxon>
        <taxon>Polytolypa</taxon>
    </lineage>
</organism>
<name>A0A2B7YNL6_POLH7</name>
<evidence type="ECO:0000256" key="6">
    <source>
        <dbReference type="ARBA" id="ARBA00022847"/>
    </source>
</evidence>
<feature type="transmembrane region" description="Helical" evidence="11">
    <location>
        <begin position="12"/>
        <end position="30"/>
    </location>
</feature>
<keyword evidence="9" id="KW-0458">Lysosome</keyword>